<reference evidence="3" key="1">
    <citation type="journal article" date="2019" name="Int. J. Syst. Evol. Microbiol.">
        <title>The Global Catalogue of Microorganisms (GCM) 10K type strain sequencing project: providing services to taxonomists for standard genome sequencing and annotation.</title>
        <authorList>
            <consortium name="The Broad Institute Genomics Platform"/>
            <consortium name="The Broad Institute Genome Sequencing Center for Infectious Disease"/>
            <person name="Wu L."/>
            <person name="Ma J."/>
        </authorList>
    </citation>
    <scope>NUCLEOTIDE SEQUENCE [LARGE SCALE GENOMIC DNA]</scope>
    <source>
        <strain evidence="3">KCTC 42423</strain>
    </source>
</reference>
<dbReference type="EC" id="3.4.24.-" evidence="2"/>
<dbReference type="PANTHER" id="PTHR21666">
    <property type="entry name" value="PEPTIDASE-RELATED"/>
    <property type="match status" value="1"/>
</dbReference>
<evidence type="ECO:0000313" key="3">
    <source>
        <dbReference type="Proteomes" id="UP001597459"/>
    </source>
</evidence>
<dbReference type="EMBL" id="JBHULX010000048">
    <property type="protein sequence ID" value="MFD2593594.1"/>
    <property type="molecule type" value="Genomic_DNA"/>
</dbReference>
<comment type="caution">
    <text evidence="2">The sequence shown here is derived from an EMBL/GenBank/DDBJ whole genome shotgun (WGS) entry which is preliminary data.</text>
</comment>
<dbReference type="SUPFAM" id="SSF51261">
    <property type="entry name" value="Duplicated hybrid motif"/>
    <property type="match status" value="1"/>
</dbReference>
<protein>
    <submittedName>
        <fullName evidence="2">M23 family metallopeptidase</fullName>
        <ecNumber evidence="2">3.4.24.-</ecNumber>
    </submittedName>
</protein>
<dbReference type="InterPro" id="IPR011055">
    <property type="entry name" value="Dup_hybrid_motif"/>
</dbReference>
<keyword evidence="2" id="KW-0378">Hydrolase</keyword>
<dbReference type="InterPro" id="IPR016047">
    <property type="entry name" value="M23ase_b-sheet_dom"/>
</dbReference>
<dbReference type="InterPro" id="IPR050570">
    <property type="entry name" value="Cell_wall_metabolism_enzyme"/>
</dbReference>
<dbReference type="Gene3D" id="2.70.70.10">
    <property type="entry name" value="Glucose Permease (Domain IIA)"/>
    <property type="match status" value="1"/>
</dbReference>
<dbReference type="Proteomes" id="UP001597459">
    <property type="component" value="Unassembled WGS sequence"/>
</dbReference>
<name>A0ABW5NFA0_9FLAO</name>
<organism evidence="2 3">
    <name type="scientific">Aquimarina hainanensis</name>
    <dbReference type="NCBI Taxonomy" id="1578017"/>
    <lineage>
        <taxon>Bacteria</taxon>
        <taxon>Pseudomonadati</taxon>
        <taxon>Bacteroidota</taxon>
        <taxon>Flavobacteriia</taxon>
        <taxon>Flavobacteriales</taxon>
        <taxon>Flavobacteriaceae</taxon>
        <taxon>Aquimarina</taxon>
    </lineage>
</organism>
<dbReference type="RefSeq" id="WP_378253951.1">
    <property type="nucleotide sequence ID" value="NZ_JBHSJV010000001.1"/>
</dbReference>
<dbReference type="CDD" id="cd12797">
    <property type="entry name" value="M23_peptidase"/>
    <property type="match status" value="1"/>
</dbReference>
<accession>A0ABW5NFA0</accession>
<dbReference type="Pfam" id="PF01551">
    <property type="entry name" value="Peptidase_M23"/>
    <property type="match status" value="1"/>
</dbReference>
<proteinExistence type="predicted"/>
<gene>
    <name evidence="2" type="ORF">ACFSTE_22340</name>
</gene>
<keyword evidence="3" id="KW-1185">Reference proteome</keyword>
<dbReference type="GO" id="GO:0016787">
    <property type="term" value="F:hydrolase activity"/>
    <property type="evidence" value="ECO:0007669"/>
    <property type="project" value="UniProtKB-KW"/>
</dbReference>
<dbReference type="PANTHER" id="PTHR21666:SF270">
    <property type="entry name" value="MUREIN HYDROLASE ACTIVATOR ENVC"/>
    <property type="match status" value="1"/>
</dbReference>
<evidence type="ECO:0000313" key="2">
    <source>
        <dbReference type="EMBL" id="MFD2593594.1"/>
    </source>
</evidence>
<sequence length="201" mass="22452">MKLNFLLFICLLQICCKKEQGSLATMSKSPSPYTQQYPQLDHLFKKHPTYIASSFDFPVGKPDAKGYYNAQHFGENAHLGEDWNGIKGGNSDLGDPIYAIANGYVSFAQDIGGGWGHVIRIIHQYKGSYYESVYAHCHTIAVKKGDLLHKGTPIGTIGNAHGKYYAHLHLEIRNHIFMDIGQGYSNDTKGYIHPTNFINSN</sequence>
<feature type="domain" description="M23ase beta-sheet core" evidence="1">
    <location>
        <begin position="92"/>
        <end position="174"/>
    </location>
</feature>
<evidence type="ECO:0000259" key="1">
    <source>
        <dbReference type="Pfam" id="PF01551"/>
    </source>
</evidence>